<evidence type="ECO:0000313" key="1">
    <source>
        <dbReference type="EMBL" id="CAK9150842.1"/>
    </source>
</evidence>
<dbReference type="Gene3D" id="2.60.60.20">
    <property type="entry name" value="PLAT/LH2 domain"/>
    <property type="match status" value="1"/>
</dbReference>
<dbReference type="SUPFAM" id="SSF49723">
    <property type="entry name" value="Lipase/lipooxygenase domain (PLAT/LH2 domain)"/>
    <property type="match status" value="1"/>
</dbReference>
<keyword evidence="2" id="KW-1185">Reference proteome</keyword>
<dbReference type="AlphaFoldDB" id="A0ABC8S1V7"/>
<dbReference type="InterPro" id="IPR036392">
    <property type="entry name" value="PLAT/LH2_dom_sf"/>
</dbReference>
<comment type="caution">
    <text evidence="1">The sequence shown here is derived from an EMBL/GenBank/DDBJ whole genome shotgun (WGS) entry which is preliminary data.</text>
</comment>
<dbReference type="Proteomes" id="UP001642360">
    <property type="component" value="Unassembled WGS sequence"/>
</dbReference>
<reference evidence="1 2" key="1">
    <citation type="submission" date="2024-02" db="EMBL/GenBank/DDBJ databases">
        <authorList>
            <person name="Vignale AGUSTIN F."/>
            <person name="Sosa J E."/>
            <person name="Modenutti C."/>
        </authorList>
    </citation>
    <scope>NUCLEOTIDE SEQUENCE [LARGE SCALE GENOMIC DNA]</scope>
</reference>
<accession>A0ABC8S1V7</accession>
<protein>
    <submittedName>
        <fullName evidence="1">Uncharacterized protein</fullName>
    </submittedName>
</protein>
<name>A0ABC8S1V7_9AQUA</name>
<organism evidence="1 2">
    <name type="scientific">Ilex paraguariensis</name>
    <name type="common">yerba mate</name>
    <dbReference type="NCBI Taxonomy" id="185542"/>
    <lineage>
        <taxon>Eukaryota</taxon>
        <taxon>Viridiplantae</taxon>
        <taxon>Streptophyta</taxon>
        <taxon>Embryophyta</taxon>
        <taxon>Tracheophyta</taxon>
        <taxon>Spermatophyta</taxon>
        <taxon>Magnoliopsida</taxon>
        <taxon>eudicotyledons</taxon>
        <taxon>Gunneridae</taxon>
        <taxon>Pentapetalae</taxon>
        <taxon>asterids</taxon>
        <taxon>campanulids</taxon>
        <taxon>Aquifoliales</taxon>
        <taxon>Aquifoliaceae</taxon>
        <taxon>Ilex</taxon>
    </lineage>
</organism>
<evidence type="ECO:0000313" key="2">
    <source>
        <dbReference type="Proteomes" id="UP001642360"/>
    </source>
</evidence>
<dbReference type="EMBL" id="CAUOFW020002059">
    <property type="protein sequence ID" value="CAK9150842.1"/>
    <property type="molecule type" value="Genomic_DNA"/>
</dbReference>
<gene>
    <name evidence="1" type="ORF">ILEXP_LOCUS18993</name>
</gene>
<sequence length="96" mass="11025">MLGKTLEMICGKARDEPKENNKSEVMKIKGTIKLMKKNVLDFNDVGASFLDRVYELFSRRISLQLISAVHGDPVKLREREVGHCDFLLETKRFLQG</sequence>
<proteinExistence type="predicted"/>